<accession>A0A7R9AJB1</accession>
<feature type="domain" description="Fibronectin type-III" evidence="1">
    <location>
        <begin position="18"/>
        <end position="108"/>
    </location>
</feature>
<dbReference type="CDD" id="cd00063">
    <property type="entry name" value="FN3"/>
    <property type="match status" value="1"/>
</dbReference>
<evidence type="ECO:0000313" key="2">
    <source>
        <dbReference type="EMBL" id="CAD7255220.1"/>
    </source>
</evidence>
<dbReference type="InterPro" id="IPR036116">
    <property type="entry name" value="FN3_sf"/>
</dbReference>
<dbReference type="EMBL" id="CAJPEV010019810">
    <property type="protein sequence ID" value="CAG0907900.1"/>
    <property type="molecule type" value="Genomic_DNA"/>
</dbReference>
<organism evidence="2">
    <name type="scientific">Darwinula stevensoni</name>
    <dbReference type="NCBI Taxonomy" id="69355"/>
    <lineage>
        <taxon>Eukaryota</taxon>
        <taxon>Metazoa</taxon>
        <taxon>Ecdysozoa</taxon>
        <taxon>Arthropoda</taxon>
        <taxon>Crustacea</taxon>
        <taxon>Oligostraca</taxon>
        <taxon>Ostracoda</taxon>
        <taxon>Podocopa</taxon>
        <taxon>Podocopida</taxon>
        <taxon>Darwinulocopina</taxon>
        <taxon>Darwinuloidea</taxon>
        <taxon>Darwinulidae</taxon>
        <taxon>Darwinula</taxon>
    </lineage>
</organism>
<dbReference type="Proteomes" id="UP000677054">
    <property type="component" value="Unassembled WGS sequence"/>
</dbReference>
<dbReference type="AlphaFoldDB" id="A0A7R9AJB1"/>
<evidence type="ECO:0000259" key="1">
    <source>
        <dbReference type="PROSITE" id="PS50853"/>
    </source>
</evidence>
<dbReference type="InterPro" id="IPR003961">
    <property type="entry name" value="FN3_dom"/>
</dbReference>
<evidence type="ECO:0000313" key="3">
    <source>
        <dbReference type="Proteomes" id="UP000677054"/>
    </source>
</evidence>
<protein>
    <recommendedName>
        <fullName evidence="1">Fibronectin type-III domain-containing protein</fullName>
    </recommendedName>
</protein>
<dbReference type="SUPFAM" id="SSF49265">
    <property type="entry name" value="Fibronectin type III"/>
    <property type="match status" value="1"/>
</dbReference>
<gene>
    <name evidence="2" type="ORF">DSTB1V02_LOCUS14965</name>
</gene>
<dbReference type="Pfam" id="PF00041">
    <property type="entry name" value="fn3"/>
    <property type="match status" value="1"/>
</dbReference>
<proteinExistence type="predicted"/>
<sequence length="140" mass="15343">MKTYTNCLLQGYGVLPSAPRRIRVTGVQSRLAAVEWASPDRLGETVTSYDLSVRRLGNGTYARKAHVSSPYVLEGLEPGVDHEVFVEAVNTHGIGEPSERVIFRTLDAVEETELSLPGFQFNETTCCVDARLPDGKSSDD</sequence>
<dbReference type="InterPro" id="IPR013783">
    <property type="entry name" value="Ig-like_fold"/>
</dbReference>
<keyword evidence="3" id="KW-1185">Reference proteome</keyword>
<name>A0A7R9AJB1_9CRUS</name>
<dbReference type="SMART" id="SM00060">
    <property type="entry name" value="FN3"/>
    <property type="match status" value="1"/>
</dbReference>
<dbReference type="OrthoDB" id="5843172at2759"/>
<dbReference type="PROSITE" id="PS50853">
    <property type="entry name" value="FN3"/>
    <property type="match status" value="1"/>
</dbReference>
<dbReference type="EMBL" id="LR919328">
    <property type="protein sequence ID" value="CAD7255220.1"/>
    <property type="molecule type" value="Genomic_DNA"/>
</dbReference>
<reference evidence="2" key="1">
    <citation type="submission" date="2020-11" db="EMBL/GenBank/DDBJ databases">
        <authorList>
            <person name="Tran Van P."/>
        </authorList>
    </citation>
    <scope>NUCLEOTIDE SEQUENCE</scope>
</reference>
<dbReference type="Gene3D" id="2.60.40.10">
    <property type="entry name" value="Immunoglobulins"/>
    <property type="match status" value="1"/>
</dbReference>